<organism evidence="1 2">
    <name type="scientific">Bradyrhizobium brasilense</name>
    <dbReference type="NCBI Taxonomy" id="1419277"/>
    <lineage>
        <taxon>Bacteria</taxon>
        <taxon>Pseudomonadati</taxon>
        <taxon>Pseudomonadota</taxon>
        <taxon>Alphaproteobacteria</taxon>
        <taxon>Hyphomicrobiales</taxon>
        <taxon>Nitrobacteraceae</taxon>
        <taxon>Bradyrhizobium</taxon>
    </lineage>
</organism>
<dbReference type="EMBL" id="FMZW01000001">
    <property type="protein sequence ID" value="SDC04247.1"/>
    <property type="molecule type" value="Genomic_DNA"/>
</dbReference>
<dbReference type="Proteomes" id="UP000199245">
    <property type="component" value="Unassembled WGS sequence"/>
</dbReference>
<name>A0A1G6ICH4_9BRAD</name>
<protein>
    <recommendedName>
        <fullName evidence="3">DUF2946 domain-containing protein</fullName>
    </recommendedName>
</protein>
<evidence type="ECO:0000313" key="2">
    <source>
        <dbReference type="Proteomes" id="UP000199245"/>
    </source>
</evidence>
<sequence length="123" mass="12584">MRRRLKNFLPIVLVALLVQILAPIGACWAASLAASDPLAAATICHGDAGSGAGQGDQTGHDAHDGCCSACSVLQTGAPVDSPQVAAQAVERLPNPIAWLDFASELDRSRAGLSAQARAPPLFS</sequence>
<proteinExistence type="predicted"/>
<dbReference type="AlphaFoldDB" id="A0A1G6ICH4"/>
<accession>A0A1G6ICH4</accession>
<dbReference type="InterPro" id="IPR021333">
    <property type="entry name" value="DUF2946"/>
</dbReference>
<reference evidence="1 2" key="1">
    <citation type="submission" date="2016-10" db="EMBL/GenBank/DDBJ databases">
        <authorList>
            <person name="de Groot N.N."/>
        </authorList>
    </citation>
    <scope>NUCLEOTIDE SEQUENCE [LARGE SCALE GENOMIC DNA]</scope>
    <source>
        <strain evidence="1 2">R5</strain>
    </source>
</reference>
<dbReference type="Pfam" id="PF11162">
    <property type="entry name" value="DUF2946"/>
    <property type="match status" value="1"/>
</dbReference>
<evidence type="ECO:0008006" key="3">
    <source>
        <dbReference type="Google" id="ProtNLM"/>
    </source>
</evidence>
<evidence type="ECO:0000313" key="1">
    <source>
        <dbReference type="EMBL" id="SDC04247.1"/>
    </source>
</evidence>
<gene>
    <name evidence="1" type="ORF">SAMN05216337_1001105</name>
</gene>